<dbReference type="PANTHER" id="PTHR44167">
    <property type="entry name" value="OVARIAN-SPECIFIC SERINE/THREONINE-PROTEIN KINASE LOK-RELATED"/>
    <property type="match status" value="1"/>
</dbReference>
<dbReference type="SMART" id="SM00220">
    <property type="entry name" value="S_TKc"/>
    <property type="match status" value="1"/>
</dbReference>
<dbReference type="CDD" id="cd00180">
    <property type="entry name" value="PKc"/>
    <property type="match status" value="1"/>
</dbReference>
<dbReference type="GO" id="GO:0005737">
    <property type="term" value="C:cytoplasm"/>
    <property type="evidence" value="ECO:0007669"/>
    <property type="project" value="TreeGrafter"/>
</dbReference>
<keyword evidence="2" id="KW-0808">Transferase</keyword>
<sequence length="340" mass="38671">SVDDLAYLCRWQVRGEKFCETSVGTILTSIRALGRGSVGEVDEVRVSENAEHFVRKCISISRQKRAAEREFKAVANEVASMRKVNALPHIVKIIGSYRQETPQRVQFAFLLMHPVGDQNLEDFFETCKAAREEFDRENTVLYQLWLKKWFTCLASALAYMHKSNVHHKDIKPTNVIRCGDCIYFTDFSSSRSFEDGQSTSTVSFAQATRLFAAPEVCQDDEENIQRHGSKADVFTLGLLFVEMLTVLVGRDIHDLRDFVDGYNGFADTPLQRQYWRVTGRFDDWFKVGEGRGMFEKCLKPMLEKEKLARLSAEEVVAIIGKIHPRGTTMACPCKNSANAL</sequence>
<feature type="domain" description="Protein kinase" evidence="1">
    <location>
        <begin position="27"/>
        <end position="326"/>
    </location>
</feature>
<feature type="non-terminal residue" evidence="2">
    <location>
        <position position="1"/>
    </location>
</feature>
<reference evidence="2" key="1">
    <citation type="journal article" date="2020" name="Stud. Mycol.">
        <title>101 Dothideomycetes genomes: a test case for predicting lifestyles and emergence of pathogens.</title>
        <authorList>
            <person name="Haridas S."/>
            <person name="Albert R."/>
            <person name="Binder M."/>
            <person name="Bloem J."/>
            <person name="Labutti K."/>
            <person name="Salamov A."/>
            <person name="Andreopoulos B."/>
            <person name="Baker S."/>
            <person name="Barry K."/>
            <person name="Bills G."/>
            <person name="Bluhm B."/>
            <person name="Cannon C."/>
            <person name="Castanera R."/>
            <person name="Culley D."/>
            <person name="Daum C."/>
            <person name="Ezra D."/>
            <person name="Gonzalez J."/>
            <person name="Henrissat B."/>
            <person name="Kuo A."/>
            <person name="Liang C."/>
            <person name="Lipzen A."/>
            <person name="Lutzoni F."/>
            <person name="Magnuson J."/>
            <person name="Mondo S."/>
            <person name="Nolan M."/>
            <person name="Ohm R."/>
            <person name="Pangilinan J."/>
            <person name="Park H.-J."/>
            <person name="Ramirez L."/>
            <person name="Alfaro M."/>
            <person name="Sun H."/>
            <person name="Tritt A."/>
            <person name="Yoshinaga Y."/>
            <person name="Zwiers L.-H."/>
            <person name="Turgeon B."/>
            <person name="Goodwin S."/>
            <person name="Spatafora J."/>
            <person name="Crous P."/>
            <person name="Grigoriev I."/>
        </authorList>
    </citation>
    <scope>NUCLEOTIDE SEQUENCE</scope>
    <source>
        <strain evidence="2">CBS 109.77</strain>
    </source>
</reference>
<dbReference type="Gene3D" id="1.10.510.10">
    <property type="entry name" value="Transferase(Phosphotransferase) domain 1"/>
    <property type="match status" value="1"/>
</dbReference>
<dbReference type="PROSITE" id="PS50011">
    <property type="entry name" value="PROTEIN_KINASE_DOM"/>
    <property type="match status" value="1"/>
</dbReference>
<keyword evidence="2" id="KW-0418">Kinase</keyword>
<protein>
    <submittedName>
        <fullName evidence="2">Kinase-like protein</fullName>
    </submittedName>
</protein>
<gene>
    <name evidence="2" type="ORF">K505DRAFT_254491</name>
</gene>
<dbReference type="GO" id="GO:0044773">
    <property type="term" value="P:mitotic DNA damage checkpoint signaling"/>
    <property type="evidence" value="ECO:0007669"/>
    <property type="project" value="TreeGrafter"/>
</dbReference>
<keyword evidence="3" id="KW-1185">Reference proteome</keyword>
<dbReference type="SUPFAM" id="SSF56112">
    <property type="entry name" value="Protein kinase-like (PK-like)"/>
    <property type="match status" value="1"/>
</dbReference>
<proteinExistence type="predicted"/>
<evidence type="ECO:0000313" key="2">
    <source>
        <dbReference type="EMBL" id="KAF2788883.1"/>
    </source>
</evidence>
<dbReference type="PANTHER" id="PTHR44167:SF24">
    <property type="entry name" value="SERINE_THREONINE-PROTEIN KINASE CHK2"/>
    <property type="match status" value="1"/>
</dbReference>
<dbReference type="GO" id="GO:0005634">
    <property type="term" value="C:nucleus"/>
    <property type="evidence" value="ECO:0007669"/>
    <property type="project" value="TreeGrafter"/>
</dbReference>
<dbReference type="Proteomes" id="UP000799757">
    <property type="component" value="Unassembled WGS sequence"/>
</dbReference>
<name>A0A6A6WYB9_9PLEO</name>
<dbReference type="GO" id="GO:0005524">
    <property type="term" value="F:ATP binding"/>
    <property type="evidence" value="ECO:0007669"/>
    <property type="project" value="InterPro"/>
</dbReference>
<organism evidence="2 3">
    <name type="scientific">Melanomma pulvis-pyrius CBS 109.77</name>
    <dbReference type="NCBI Taxonomy" id="1314802"/>
    <lineage>
        <taxon>Eukaryota</taxon>
        <taxon>Fungi</taxon>
        <taxon>Dikarya</taxon>
        <taxon>Ascomycota</taxon>
        <taxon>Pezizomycotina</taxon>
        <taxon>Dothideomycetes</taxon>
        <taxon>Pleosporomycetidae</taxon>
        <taxon>Pleosporales</taxon>
        <taxon>Melanommataceae</taxon>
        <taxon>Melanomma</taxon>
    </lineage>
</organism>
<dbReference type="OrthoDB" id="4062651at2759"/>
<dbReference type="EMBL" id="MU002179">
    <property type="protein sequence ID" value="KAF2788883.1"/>
    <property type="molecule type" value="Genomic_DNA"/>
</dbReference>
<dbReference type="InterPro" id="IPR011009">
    <property type="entry name" value="Kinase-like_dom_sf"/>
</dbReference>
<dbReference type="Gene3D" id="3.30.200.20">
    <property type="entry name" value="Phosphorylase Kinase, domain 1"/>
    <property type="match status" value="1"/>
</dbReference>
<dbReference type="InterPro" id="IPR000719">
    <property type="entry name" value="Prot_kinase_dom"/>
</dbReference>
<accession>A0A6A6WYB9</accession>
<dbReference type="Pfam" id="PF00069">
    <property type="entry name" value="Pkinase"/>
    <property type="match status" value="1"/>
</dbReference>
<dbReference type="AlphaFoldDB" id="A0A6A6WYB9"/>
<evidence type="ECO:0000313" key="3">
    <source>
        <dbReference type="Proteomes" id="UP000799757"/>
    </source>
</evidence>
<evidence type="ECO:0000259" key="1">
    <source>
        <dbReference type="PROSITE" id="PS50011"/>
    </source>
</evidence>
<dbReference type="GO" id="GO:0004674">
    <property type="term" value="F:protein serine/threonine kinase activity"/>
    <property type="evidence" value="ECO:0007669"/>
    <property type="project" value="TreeGrafter"/>
</dbReference>